<feature type="compositionally biased region" description="Basic and acidic residues" evidence="1">
    <location>
        <begin position="116"/>
        <end position="128"/>
    </location>
</feature>
<proteinExistence type="predicted"/>
<dbReference type="EMBL" id="UYRV01004840">
    <property type="protein sequence ID" value="VDK51999.1"/>
    <property type="molecule type" value="Genomic_DNA"/>
</dbReference>
<gene>
    <name evidence="2" type="ORF">CGOC_LOCUS2217</name>
</gene>
<evidence type="ECO:0000313" key="3">
    <source>
        <dbReference type="Proteomes" id="UP000271889"/>
    </source>
</evidence>
<feature type="region of interest" description="Disordered" evidence="1">
    <location>
        <begin position="93"/>
        <end position="131"/>
    </location>
</feature>
<dbReference type="OrthoDB" id="5847350at2759"/>
<dbReference type="AlphaFoldDB" id="A0A3P6QT02"/>
<sequence length="140" mass="16041">METTHGSHPLSLPKEHRLDEFLNPDWEATPSAENEYQKLPAVVVRKDDGRMKDEGRLNDLARTSYYGRSSFVAVEEEGEISPPLPSRIESMSYRSPVGRRKTPPMLPVYPTMYTSHLDDRPRLSDNRKSGKQTFSAFLEM</sequence>
<name>A0A3P6QT02_CYLGO</name>
<dbReference type="Proteomes" id="UP000271889">
    <property type="component" value="Unassembled WGS sequence"/>
</dbReference>
<accession>A0A3P6QT02</accession>
<evidence type="ECO:0000256" key="1">
    <source>
        <dbReference type="SAM" id="MobiDB-lite"/>
    </source>
</evidence>
<reference evidence="2 3" key="1">
    <citation type="submission" date="2018-11" db="EMBL/GenBank/DDBJ databases">
        <authorList>
            <consortium name="Pathogen Informatics"/>
        </authorList>
    </citation>
    <scope>NUCLEOTIDE SEQUENCE [LARGE SCALE GENOMIC DNA]</scope>
</reference>
<keyword evidence="3" id="KW-1185">Reference proteome</keyword>
<evidence type="ECO:0000313" key="2">
    <source>
        <dbReference type="EMBL" id="VDK51999.1"/>
    </source>
</evidence>
<protein>
    <submittedName>
        <fullName evidence="2">Uncharacterized protein</fullName>
    </submittedName>
</protein>
<organism evidence="2 3">
    <name type="scientific">Cylicostephanus goldi</name>
    <name type="common">Nematode worm</name>
    <dbReference type="NCBI Taxonomy" id="71465"/>
    <lineage>
        <taxon>Eukaryota</taxon>
        <taxon>Metazoa</taxon>
        <taxon>Ecdysozoa</taxon>
        <taxon>Nematoda</taxon>
        <taxon>Chromadorea</taxon>
        <taxon>Rhabditida</taxon>
        <taxon>Rhabditina</taxon>
        <taxon>Rhabditomorpha</taxon>
        <taxon>Strongyloidea</taxon>
        <taxon>Strongylidae</taxon>
        <taxon>Cylicostephanus</taxon>
    </lineage>
</organism>